<accession>A0A840R8T1</accession>
<keyword evidence="6 7" id="KW-0961">Cell wall biogenesis/degradation</keyword>
<evidence type="ECO:0000256" key="6">
    <source>
        <dbReference type="ARBA" id="ARBA00023316"/>
    </source>
</evidence>
<keyword evidence="2 7" id="KW-0812">Transmembrane</keyword>
<evidence type="ECO:0000313" key="8">
    <source>
        <dbReference type="EMBL" id="MBB5189297.1"/>
    </source>
</evidence>
<dbReference type="GO" id="GO:0008932">
    <property type="term" value="F:lytic endotransglycosylase activity"/>
    <property type="evidence" value="ECO:0007669"/>
    <property type="project" value="UniProtKB-UniRule"/>
</dbReference>
<dbReference type="Proteomes" id="UP000543030">
    <property type="component" value="Unassembled WGS sequence"/>
</dbReference>
<dbReference type="EC" id="4.2.2.29" evidence="7"/>
<dbReference type="NCBIfam" id="TIGR00247">
    <property type="entry name" value="endolytic transglycosylase MltG"/>
    <property type="match status" value="1"/>
</dbReference>
<comment type="function">
    <text evidence="7">Functions as a peptidoglycan terminase that cleaves nascent peptidoglycan strands endolytically to terminate their elongation.</text>
</comment>
<dbReference type="Pfam" id="PF02618">
    <property type="entry name" value="YceG"/>
    <property type="match status" value="1"/>
</dbReference>
<evidence type="ECO:0000256" key="3">
    <source>
        <dbReference type="ARBA" id="ARBA00022989"/>
    </source>
</evidence>
<keyword evidence="4 7" id="KW-0472">Membrane</keyword>
<keyword evidence="9" id="KW-1185">Reference proteome</keyword>
<keyword evidence="1 7" id="KW-1003">Cell membrane</keyword>
<protein>
    <recommendedName>
        <fullName evidence="7">Endolytic murein transglycosylase</fullName>
        <ecNumber evidence="7">4.2.2.29</ecNumber>
    </recommendedName>
    <alternativeName>
        <fullName evidence="7">Peptidoglycan lytic transglycosylase</fullName>
    </alternativeName>
    <alternativeName>
        <fullName evidence="7">Peptidoglycan polymerization terminase</fullName>
    </alternativeName>
</protein>
<dbReference type="CDD" id="cd08010">
    <property type="entry name" value="MltG_like"/>
    <property type="match status" value="1"/>
</dbReference>
<dbReference type="HAMAP" id="MF_02065">
    <property type="entry name" value="MltG"/>
    <property type="match status" value="1"/>
</dbReference>
<evidence type="ECO:0000256" key="4">
    <source>
        <dbReference type="ARBA" id="ARBA00023136"/>
    </source>
</evidence>
<keyword evidence="7" id="KW-0997">Cell inner membrane</keyword>
<evidence type="ECO:0000256" key="5">
    <source>
        <dbReference type="ARBA" id="ARBA00023239"/>
    </source>
</evidence>
<dbReference type="GO" id="GO:0005886">
    <property type="term" value="C:plasma membrane"/>
    <property type="evidence" value="ECO:0007669"/>
    <property type="project" value="UniProtKB-UniRule"/>
</dbReference>
<evidence type="ECO:0000256" key="1">
    <source>
        <dbReference type="ARBA" id="ARBA00022475"/>
    </source>
</evidence>
<comment type="catalytic activity">
    <reaction evidence="7">
        <text>a peptidoglycan chain = a peptidoglycan chain with N-acetyl-1,6-anhydromuramyl-[peptide] at the reducing end + a peptidoglycan chain with N-acetylglucosamine at the non-reducing end.</text>
        <dbReference type="EC" id="4.2.2.29"/>
    </reaction>
</comment>
<dbReference type="AlphaFoldDB" id="A0A840R8T1"/>
<dbReference type="RefSeq" id="WP_184096289.1">
    <property type="nucleotide sequence ID" value="NZ_JACHHN010000001.1"/>
</dbReference>
<dbReference type="EMBL" id="JACHHN010000001">
    <property type="protein sequence ID" value="MBB5189297.1"/>
    <property type="molecule type" value="Genomic_DNA"/>
</dbReference>
<dbReference type="GO" id="GO:0071555">
    <property type="term" value="P:cell wall organization"/>
    <property type="evidence" value="ECO:0007669"/>
    <property type="project" value="UniProtKB-KW"/>
</dbReference>
<dbReference type="GO" id="GO:0009252">
    <property type="term" value="P:peptidoglycan biosynthetic process"/>
    <property type="evidence" value="ECO:0007669"/>
    <property type="project" value="UniProtKB-UniRule"/>
</dbReference>
<dbReference type="InterPro" id="IPR003770">
    <property type="entry name" value="MLTG-like"/>
</dbReference>
<organism evidence="8 9">
    <name type="scientific">Silvimonas terrae</name>
    <dbReference type="NCBI Taxonomy" id="300266"/>
    <lineage>
        <taxon>Bacteria</taxon>
        <taxon>Pseudomonadati</taxon>
        <taxon>Pseudomonadota</taxon>
        <taxon>Betaproteobacteria</taxon>
        <taxon>Neisseriales</taxon>
        <taxon>Chitinibacteraceae</taxon>
        <taxon>Silvimonas</taxon>
    </lineage>
</organism>
<feature type="site" description="Important for catalytic activity" evidence="7">
    <location>
        <position position="231"/>
    </location>
</feature>
<reference evidence="8 9" key="1">
    <citation type="submission" date="2020-08" db="EMBL/GenBank/DDBJ databases">
        <title>Genomic Encyclopedia of Type Strains, Phase IV (KMG-IV): sequencing the most valuable type-strain genomes for metagenomic binning, comparative biology and taxonomic classification.</title>
        <authorList>
            <person name="Goeker M."/>
        </authorList>
    </citation>
    <scope>NUCLEOTIDE SEQUENCE [LARGE SCALE GENOMIC DNA]</scope>
    <source>
        <strain evidence="8 9">DSM 18233</strain>
    </source>
</reference>
<keyword evidence="5 7" id="KW-0456">Lyase</keyword>
<proteinExistence type="inferred from homology"/>
<keyword evidence="3 7" id="KW-1133">Transmembrane helix</keyword>
<evidence type="ECO:0000313" key="9">
    <source>
        <dbReference type="Proteomes" id="UP000543030"/>
    </source>
</evidence>
<evidence type="ECO:0000256" key="2">
    <source>
        <dbReference type="ARBA" id="ARBA00022692"/>
    </source>
</evidence>
<dbReference type="Gene3D" id="3.30.1490.480">
    <property type="entry name" value="Endolytic murein transglycosylase"/>
    <property type="match status" value="1"/>
</dbReference>
<comment type="similarity">
    <text evidence="7">Belongs to the transglycosylase MltG family.</text>
</comment>
<comment type="caution">
    <text evidence="8">The sequence shown here is derived from an EMBL/GenBank/DDBJ whole genome shotgun (WGS) entry which is preliminary data.</text>
</comment>
<dbReference type="PANTHER" id="PTHR30518:SF2">
    <property type="entry name" value="ENDOLYTIC MUREIN TRANSGLYCOSYLASE"/>
    <property type="match status" value="1"/>
</dbReference>
<sequence length="358" mass="38813">MPRSKTSRQNKPANTASPSGRFTGLLLLTLLIILILGGIGAYNAIVVPQQQTTPLDFELEPGSTRKVAEQLEAQGVIQSPLTFRILARLTGAERKLKAGSYTLSTPTSLIDLIRKLTDGDTAMISFTLIEGANWRSLRTALNNSPDLRHDTQAMTDAQLLATLKIDASSPEGQFFPDTYHIDRGSTDLKLLVRAHERMQKKLDAAWNKRAPDLLLKTPYDVLIMASLVEKETGHAPDRPLVAGVFLNRLKTGMRLQTDPSVIYGMGESYTGALHKVDLETDTPWNTYTRAGLPPTPIANPGEASLLAAVQPANTRALYFVSRGDGSSQFSESLADHNAAVRKYILAPTGKPAAASAAQ</sequence>
<dbReference type="PANTHER" id="PTHR30518">
    <property type="entry name" value="ENDOLYTIC MUREIN TRANSGLYCOSYLASE"/>
    <property type="match status" value="1"/>
</dbReference>
<gene>
    <name evidence="7" type="primary">mltG</name>
    <name evidence="8" type="ORF">HNQ50_000007</name>
</gene>
<evidence type="ECO:0000256" key="7">
    <source>
        <dbReference type="HAMAP-Rule" id="MF_02065"/>
    </source>
</evidence>
<name>A0A840R8T1_9NEIS</name>
<dbReference type="Gene3D" id="3.30.160.60">
    <property type="entry name" value="Classic Zinc Finger"/>
    <property type="match status" value="1"/>
</dbReference>